<dbReference type="Proteomes" id="UP000663828">
    <property type="component" value="Unassembled WGS sequence"/>
</dbReference>
<name>A0A815S8F5_ADIRI</name>
<reference evidence="1" key="1">
    <citation type="submission" date="2021-02" db="EMBL/GenBank/DDBJ databases">
        <authorList>
            <person name="Nowell W R."/>
        </authorList>
    </citation>
    <scope>NUCLEOTIDE SEQUENCE</scope>
</reference>
<dbReference type="EMBL" id="CAJNOR010010649">
    <property type="protein sequence ID" value="CAF1655589.1"/>
    <property type="molecule type" value="Genomic_DNA"/>
</dbReference>
<evidence type="ECO:0000313" key="1">
    <source>
        <dbReference type="EMBL" id="CAF1489103.1"/>
    </source>
</evidence>
<evidence type="ECO:0000313" key="3">
    <source>
        <dbReference type="Proteomes" id="UP000663828"/>
    </source>
</evidence>
<dbReference type="AlphaFoldDB" id="A0A815S8F5"/>
<dbReference type="EMBL" id="CAJNOJ010000578">
    <property type="protein sequence ID" value="CAF1489103.1"/>
    <property type="molecule type" value="Genomic_DNA"/>
</dbReference>
<sequence length="296" mass="33006">MAQNGAKLGVLERKSDLARVGVNVSQSHGITLYTGPQITINELAIDRAIYFHGYLLEQTLESIGLKSNRLSNAELKASLIREILMFPEIIITKEALYAYDDSFLQIEKHLIVPCTDTSETLVTDCLLIHDYFLFTNTHRPIKCYAKVLPNNAIDTDSIQRKLQRYNVQLTDYIVAARASGVQLSSSLTTIGKALLCEDQYSKISDITTVLSDSTSTYTIHRTIPLNAIIPVRPQQLNHTSSNITDETQFTSAQETTHVSRNSLVVKRCRAATGAIQQDLDMAHDTDIISFDDLLSK</sequence>
<accession>A0A815S8F5</accession>
<dbReference type="OrthoDB" id="10063597at2759"/>
<dbReference type="Proteomes" id="UP000663852">
    <property type="component" value="Unassembled WGS sequence"/>
</dbReference>
<proteinExistence type="predicted"/>
<evidence type="ECO:0000313" key="2">
    <source>
        <dbReference type="EMBL" id="CAF1655589.1"/>
    </source>
</evidence>
<organism evidence="1 4">
    <name type="scientific">Adineta ricciae</name>
    <name type="common">Rotifer</name>
    <dbReference type="NCBI Taxonomy" id="249248"/>
    <lineage>
        <taxon>Eukaryota</taxon>
        <taxon>Metazoa</taxon>
        <taxon>Spiralia</taxon>
        <taxon>Gnathifera</taxon>
        <taxon>Rotifera</taxon>
        <taxon>Eurotatoria</taxon>
        <taxon>Bdelloidea</taxon>
        <taxon>Adinetida</taxon>
        <taxon>Adinetidae</taxon>
        <taxon>Adineta</taxon>
    </lineage>
</organism>
<protein>
    <submittedName>
        <fullName evidence="1">Uncharacterized protein</fullName>
    </submittedName>
</protein>
<evidence type="ECO:0000313" key="4">
    <source>
        <dbReference type="Proteomes" id="UP000663852"/>
    </source>
</evidence>
<keyword evidence="3" id="KW-1185">Reference proteome</keyword>
<comment type="caution">
    <text evidence="1">The sequence shown here is derived from an EMBL/GenBank/DDBJ whole genome shotgun (WGS) entry which is preliminary data.</text>
</comment>
<gene>
    <name evidence="1" type="ORF">EDS130_LOCUS41912</name>
    <name evidence="2" type="ORF">XAT740_LOCUS55846</name>
</gene>